<dbReference type="AlphaFoldDB" id="A0A923ME82"/>
<sequence>MSYKVTASDIGAVQLNETDTVRSVLQNIAIILSTRQGTCPLYRGFGLPQKFVDKPLPVAMPMMYSEVKEAVEEYEPRAEVVNVTFAADRNAPGRLIPTVEVNIINE</sequence>
<feature type="domain" description="IraD/Gp25-like" evidence="1">
    <location>
        <begin position="21"/>
        <end position="103"/>
    </location>
</feature>
<evidence type="ECO:0000313" key="3">
    <source>
        <dbReference type="Proteomes" id="UP000620327"/>
    </source>
</evidence>
<dbReference type="Proteomes" id="UP000620327">
    <property type="component" value="Unassembled WGS sequence"/>
</dbReference>
<proteinExistence type="predicted"/>
<dbReference type="InterPro" id="IPR007048">
    <property type="entry name" value="IraD/Gp25-like"/>
</dbReference>
<protein>
    <submittedName>
        <fullName evidence="2">GPW/gp25 family protein</fullName>
    </submittedName>
</protein>
<evidence type="ECO:0000313" key="2">
    <source>
        <dbReference type="EMBL" id="MBC5768738.1"/>
    </source>
</evidence>
<name>A0A923ME82_9FIRM</name>
<accession>A0A923ME82</accession>
<dbReference type="Gene3D" id="3.10.450.40">
    <property type="match status" value="1"/>
</dbReference>
<evidence type="ECO:0000259" key="1">
    <source>
        <dbReference type="Pfam" id="PF04965"/>
    </source>
</evidence>
<dbReference type="RefSeq" id="WP_118358568.1">
    <property type="nucleotide sequence ID" value="NZ_JACOQI010000001.1"/>
</dbReference>
<organism evidence="2 3">
    <name type="scientific">Dysosmobacter segnis</name>
    <dbReference type="NCBI Taxonomy" id="2763042"/>
    <lineage>
        <taxon>Bacteria</taxon>
        <taxon>Bacillati</taxon>
        <taxon>Bacillota</taxon>
        <taxon>Clostridia</taxon>
        <taxon>Eubacteriales</taxon>
        <taxon>Oscillospiraceae</taxon>
        <taxon>Dysosmobacter</taxon>
    </lineage>
</organism>
<keyword evidence="3" id="KW-1185">Reference proteome</keyword>
<dbReference type="SUPFAM" id="SSF160719">
    <property type="entry name" value="gpW/gp25-like"/>
    <property type="match status" value="1"/>
</dbReference>
<dbReference type="EMBL" id="JACOQI010000001">
    <property type="protein sequence ID" value="MBC5768738.1"/>
    <property type="molecule type" value="Genomic_DNA"/>
</dbReference>
<comment type="caution">
    <text evidence="2">The sequence shown here is derived from an EMBL/GenBank/DDBJ whole genome shotgun (WGS) entry which is preliminary data.</text>
</comment>
<dbReference type="Pfam" id="PF04965">
    <property type="entry name" value="GPW_gp25"/>
    <property type="match status" value="1"/>
</dbReference>
<reference evidence="2" key="1">
    <citation type="submission" date="2020-08" db="EMBL/GenBank/DDBJ databases">
        <title>Genome public.</title>
        <authorList>
            <person name="Liu C."/>
            <person name="Sun Q."/>
        </authorList>
    </citation>
    <scope>NUCLEOTIDE SEQUENCE</scope>
    <source>
        <strain evidence="2">BX15</strain>
    </source>
</reference>
<gene>
    <name evidence="2" type="ORF">H8Z83_00020</name>
</gene>